<name>A0A917EVM5_9MICO</name>
<evidence type="ECO:0000256" key="1">
    <source>
        <dbReference type="ARBA" id="ARBA00004418"/>
    </source>
</evidence>
<dbReference type="PANTHER" id="PTHR30024:SF47">
    <property type="entry name" value="TAURINE-BINDING PERIPLASMIC PROTEIN"/>
    <property type="match status" value="1"/>
</dbReference>
<dbReference type="SUPFAM" id="SSF53850">
    <property type="entry name" value="Periplasmic binding protein-like II"/>
    <property type="match status" value="1"/>
</dbReference>
<dbReference type="Pfam" id="PF09084">
    <property type="entry name" value="NMT1"/>
    <property type="match status" value="1"/>
</dbReference>
<accession>A0A917EVM5</accession>
<evidence type="ECO:0000313" key="5">
    <source>
        <dbReference type="EMBL" id="GGF11873.1"/>
    </source>
</evidence>
<dbReference type="Proteomes" id="UP000598775">
    <property type="component" value="Unassembled WGS sequence"/>
</dbReference>
<evidence type="ECO:0000256" key="2">
    <source>
        <dbReference type="ARBA" id="ARBA00010742"/>
    </source>
</evidence>
<keyword evidence="6" id="KW-1185">Reference proteome</keyword>
<comment type="caution">
    <text evidence="5">The sequence shown here is derived from an EMBL/GenBank/DDBJ whole genome shotgun (WGS) entry which is preliminary data.</text>
</comment>
<dbReference type="Gene3D" id="3.40.190.10">
    <property type="entry name" value="Periplasmic binding protein-like II"/>
    <property type="match status" value="2"/>
</dbReference>
<organism evidence="5 6">
    <name type="scientific">Subtercola lobariae</name>
    <dbReference type="NCBI Taxonomy" id="1588641"/>
    <lineage>
        <taxon>Bacteria</taxon>
        <taxon>Bacillati</taxon>
        <taxon>Actinomycetota</taxon>
        <taxon>Actinomycetes</taxon>
        <taxon>Micrococcales</taxon>
        <taxon>Microbacteriaceae</taxon>
        <taxon>Subtercola</taxon>
    </lineage>
</organism>
<evidence type="ECO:0000259" key="4">
    <source>
        <dbReference type="Pfam" id="PF09084"/>
    </source>
</evidence>
<evidence type="ECO:0000313" key="6">
    <source>
        <dbReference type="Proteomes" id="UP000598775"/>
    </source>
</evidence>
<gene>
    <name evidence="5" type="ORF">GCM10011399_02200</name>
</gene>
<protein>
    <recommendedName>
        <fullName evidence="4">SsuA/THI5-like domain-containing protein</fullName>
    </recommendedName>
</protein>
<reference evidence="5 6" key="1">
    <citation type="journal article" date="2014" name="Int. J. Syst. Evol. Microbiol.">
        <title>Complete genome sequence of Corynebacterium casei LMG S-19264T (=DSM 44701T), isolated from a smear-ripened cheese.</title>
        <authorList>
            <consortium name="US DOE Joint Genome Institute (JGI-PGF)"/>
            <person name="Walter F."/>
            <person name="Albersmeier A."/>
            <person name="Kalinowski J."/>
            <person name="Ruckert C."/>
        </authorList>
    </citation>
    <scope>NUCLEOTIDE SEQUENCE [LARGE SCALE GENOMIC DNA]</scope>
    <source>
        <strain evidence="5 6">CGMCC 1.12976</strain>
    </source>
</reference>
<keyword evidence="3" id="KW-0732">Signal</keyword>
<dbReference type="PANTHER" id="PTHR30024">
    <property type="entry name" value="ALIPHATIC SULFONATES-BINDING PROTEIN-RELATED"/>
    <property type="match status" value="1"/>
</dbReference>
<proteinExistence type="inferred from homology"/>
<dbReference type="EMBL" id="BMGP01000001">
    <property type="protein sequence ID" value="GGF11873.1"/>
    <property type="molecule type" value="Genomic_DNA"/>
</dbReference>
<comment type="subcellular location">
    <subcellularLocation>
        <location evidence="1">Periplasm</location>
    </subcellularLocation>
</comment>
<feature type="domain" description="SsuA/THI5-like" evidence="4">
    <location>
        <begin position="1"/>
        <end position="210"/>
    </location>
</feature>
<dbReference type="GO" id="GO:0042597">
    <property type="term" value="C:periplasmic space"/>
    <property type="evidence" value="ECO:0007669"/>
    <property type="project" value="UniProtKB-SubCell"/>
</dbReference>
<comment type="similarity">
    <text evidence="2">Belongs to the bacterial solute-binding protein SsuA/TauA family.</text>
</comment>
<sequence length="269" mass="28033">MYLGVNKGFFAEHGLDVTLSVLTNGTVAIPQVVSGQNQFSMASLAPVVAAVAQGLPIKVVGAANIIPTSDSQFQGFVVRSDYTDSTLASAKIIAAQSALVDPVQADSVTKFGGDYSKLTILQTPLTSIADAIKAGSADVGLLQQPFLAQAIAEPGLKLFNYIGPDQSLPGTPGAVFIGAEDYMKANPQIVSSFQAAVLESYAYAQSNQQETANFVPNTGLSTAVPPVNALGAYAATEVTADKYDELLQLYSKYGQNPNNLTSSGILYTP</sequence>
<dbReference type="InterPro" id="IPR015168">
    <property type="entry name" value="SsuA/THI5"/>
</dbReference>
<dbReference type="AlphaFoldDB" id="A0A917EVM5"/>
<evidence type="ECO:0000256" key="3">
    <source>
        <dbReference type="ARBA" id="ARBA00022729"/>
    </source>
</evidence>